<dbReference type="OMA" id="LECYVEC"/>
<evidence type="ECO:0000256" key="9">
    <source>
        <dbReference type="ARBA" id="ARBA00023170"/>
    </source>
</evidence>
<evidence type="ECO:0000256" key="6">
    <source>
        <dbReference type="ARBA" id="ARBA00023040"/>
    </source>
</evidence>
<evidence type="ECO:0000313" key="13">
    <source>
        <dbReference type="EMBL" id="SSX06003.1"/>
    </source>
</evidence>
<keyword evidence="5 11" id="KW-1133">Transmembrane helix</keyword>
<keyword evidence="6" id="KW-0297">G-protein coupled receptor</keyword>
<feature type="transmembrane region" description="Helical" evidence="11">
    <location>
        <begin position="461"/>
        <end position="486"/>
    </location>
</feature>
<dbReference type="GO" id="GO:0005886">
    <property type="term" value="C:plasma membrane"/>
    <property type="evidence" value="ECO:0007669"/>
    <property type="project" value="UniProtKB-SubCell"/>
</dbReference>
<dbReference type="EMBL" id="UFQT01000671">
    <property type="protein sequence ID" value="SSX26360.1"/>
    <property type="molecule type" value="Genomic_DNA"/>
</dbReference>
<dbReference type="FunFam" id="1.20.1070.10:FF:000523">
    <property type="entry name" value="5-hydroxytryptamine receptor 2B"/>
    <property type="match status" value="1"/>
</dbReference>
<proteinExistence type="inferred from homology"/>
<evidence type="ECO:0000259" key="12">
    <source>
        <dbReference type="PROSITE" id="PS50262"/>
    </source>
</evidence>
<evidence type="ECO:0000256" key="2">
    <source>
        <dbReference type="ARBA" id="ARBA00010663"/>
    </source>
</evidence>
<sequence length="890" mass="100466">MRLIIPEQYAMEVLSNLTSIHDTNNLVHGYEYDEDEYFDKITGEIDQQQKSLLQSIVGVASKISTTSTTDISPLSTASPTITLQCHKEPMGMDYDEPTSNTTKKLLEIFCDSIFINNKNENINNSNNIFDKISATSNVNHTNHIINYDVKTNSYNNKSNLLKNIVKSVSRYKCDLINTHYNYDNEINVANYECSDTELNIDYDDCNNKPKVYSTKIFIDNVINPVTEFVLNIPRKLIDLTLRQQTHGATADNQQNNSTFCDKIINQILNCNKLSIGNINNDGSITNYTFAENNTFNYWYHHPFSAGGSGGGNKTILTTHPIECLFNLQIFSNVSISTNDVNGGYFTDDYFIRNSGENSTFSTLIASSQTLSNVTMDQQSAQIHQQYEWSFLFVMFFIIAGGLGNILVCLAVCLDKKLQNVTNYFLLSLAVADLLVSLFVMPLGAIPGFLGYWPFGVTWCNIYVTCDVLACSASILHMCFISLGRYLGIRNPLGSRHHSTKRLTSIKIALVWLMAMIVSSSITVLGIVNEENIMPEPYICAINNRAFFVLGSLVAFYIPMVIMVVTYALTVQLLKKKARFAVEHAESDIFRRLGGRYHQKQSSTTTFNSSENSSIRTIHSSSRITKSSSHYSMPWRTQGTTNRSERFYSLISFNVHLNDFFPCNRNSNMTTSSSDSHLRYYNGSHRSALKRSRTCDQQTQTPENIEKETRPQRFKSFKINFNNTAPFNINLNFLNNRRKKELSANAVATEQKATKVLGVVFFTFVFCWAPFFILNILFAICPDCDVPNYIINICLWLGYVSSTINPIIYTIFNKTFRSAFIRLLMCKCEKMGRNARYRSVTEGRGAASLFAPSALPLAISLQGAPLLTPSTVNATPLSEFRSSYDMTDDDC</sequence>
<dbReference type="GO" id="GO:0004993">
    <property type="term" value="F:G protein-coupled serotonin receptor activity"/>
    <property type="evidence" value="ECO:0007669"/>
    <property type="project" value="TreeGrafter"/>
</dbReference>
<evidence type="ECO:0000313" key="14">
    <source>
        <dbReference type="EMBL" id="SSX26360.1"/>
    </source>
</evidence>
<evidence type="ECO:0000256" key="10">
    <source>
        <dbReference type="ARBA" id="ARBA00023224"/>
    </source>
</evidence>
<evidence type="ECO:0000256" key="3">
    <source>
        <dbReference type="ARBA" id="ARBA00022475"/>
    </source>
</evidence>
<keyword evidence="9" id="KW-0675">Receptor</keyword>
<dbReference type="AlphaFoldDB" id="A0A336M8J1"/>
<dbReference type="SMART" id="SM01381">
    <property type="entry name" value="7TM_GPCR_Srsx"/>
    <property type="match status" value="1"/>
</dbReference>
<evidence type="ECO:0000256" key="11">
    <source>
        <dbReference type="SAM" id="Phobius"/>
    </source>
</evidence>
<dbReference type="GO" id="GO:0007187">
    <property type="term" value="P:G protein-coupled receptor signaling pathway, coupled to cyclic nucleotide second messenger"/>
    <property type="evidence" value="ECO:0007669"/>
    <property type="project" value="TreeGrafter"/>
</dbReference>
<protein>
    <submittedName>
        <fullName evidence="14">CSON013353 protein</fullName>
    </submittedName>
</protein>
<reference evidence="14" key="2">
    <citation type="submission" date="2018-07" db="EMBL/GenBank/DDBJ databases">
        <authorList>
            <person name="Quirk P.G."/>
            <person name="Krulwich T.A."/>
        </authorList>
    </citation>
    <scope>NUCLEOTIDE SEQUENCE</scope>
</reference>
<dbReference type="InterPro" id="IPR017452">
    <property type="entry name" value="GPCR_Rhodpsn_7TM"/>
</dbReference>
<dbReference type="PROSITE" id="PS50262">
    <property type="entry name" value="G_PROTEIN_RECEP_F1_2"/>
    <property type="match status" value="1"/>
</dbReference>
<dbReference type="GO" id="GO:0030594">
    <property type="term" value="F:neurotransmitter receptor activity"/>
    <property type="evidence" value="ECO:0007669"/>
    <property type="project" value="TreeGrafter"/>
</dbReference>
<comment type="similarity">
    <text evidence="2">Belongs to the G-protein coupled receptor 1 family.</text>
</comment>
<accession>A0A336M8J1</accession>
<feature type="transmembrane region" description="Helical" evidence="11">
    <location>
        <begin position="788"/>
        <end position="811"/>
    </location>
</feature>
<dbReference type="Pfam" id="PF00001">
    <property type="entry name" value="7tm_1"/>
    <property type="match status" value="1"/>
</dbReference>
<feature type="transmembrane region" description="Helical" evidence="11">
    <location>
        <begin position="755"/>
        <end position="776"/>
    </location>
</feature>
<feature type="domain" description="G-protein coupled receptors family 1 profile" evidence="12">
    <location>
        <begin position="403"/>
        <end position="808"/>
    </location>
</feature>
<organism evidence="14">
    <name type="scientific">Culicoides sonorensis</name>
    <name type="common">Biting midge</name>
    <dbReference type="NCBI Taxonomy" id="179676"/>
    <lineage>
        <taxon>Eukaryota</taxon>
        <taxon>Metazoa</taxon>
        <taxon>Ecdysozoa</taxon>
        <taxon>Arthropoda</taxon>
        <taxon>Hexapoda</taxon>
        <taxon>Insecta</taxon>
        <taxon>Pterygota</taxon>
        <taxon>Neoptera</taxon>
        <taxon>Endopterygota</taxon>
        <taxon>Diptera</taxon>
        <taxon>Nematocera</taxon>
        <taxon>Chironomoidea</taxon>
        <taxon>Ceratopogonidae</taxon>
        <taxon>Ceratopogoninae</taxon>
        <taxon>Culicoides</taxon>
        <taxon>Monoculicoides</taxon>
    </lineage>
</organism>
<keyword evidence="8" id="KW-1015">Disulfide bond</keyword>
<dbReference type="PANTHER" id="PTHR24247:SF228">
    <property type="entry name" value="5-HYDROXYTRYPTAMINE (SEROTONIN) RECEPTOR 2A, ISOFORM B"/>
    <property type="match status" value="1"/>
</dbReference>
<dbReference type="VEuPathDB" id="VectorBase:CSON013353"/>
<keyword evidence="10" id="KW-0807">Transducer</keyword>
<evidence type="ECO:0000256" key="7">
    <source>
        <dbReference type="ARBA" id="ARBA00023136"/>
    </source>
</evidence>
<dbReference type="GO" id="GO:0007268">
    <property type="term" value="P:chemical synaptic transmission"/>
    <property type="evidence" value="ECO:0007669"/>
    <property type="project" value="TreeGrafter"/>
</dbReference>
<reference evidence="13" key="1">
    <citation type="submission" date="2018-04" db="EMBL/GenBank/DDBJ databases">
        <authorList>
            <person name="Go L.Y."/>
            <person name="Mitchell J.A."/>
        </authorList>
    </citation>
    <scope>NUCLEOTIDE SEQUENCE</scope>
    <source>
        <tissue evidence="13">Whole organism</tissue>
    </source>
</reference>
<name>A0A336M8J1_CULSO</name>
<feature type="transmembrane region" description="Helical" evidence="11">
    <location>
        <begin position="547"/>
        <end position="568"/>
    </location>
</feature>
<feature type="transmembrane region" description="Helical" evidence="11">
    <location>
        <begin position="507"/>
        <end position="527"/>
    </location>
</feature>
<keyword evidence="4 11" id="KW-0812">Transmembrane</keyword>
<dbReference type="Gene3D" id="1.20.1070.10">
    <property type="entry name" value="Rhodopsin 7-helix transmembrane proteins"/>
    <property type="match status" value="2"/>
</dbReference>
<dbReference type="GO" id="GO:0045202">
    <property type="term" value="C:synapse"/>
    <property type="evidence" value="ECO:0007669"/>
    <property type="project" value="GOC"/>
</dbReference>
<dbReference type="FunFam" id="1.20.1070.10:FF:000367">
    <property type="entry name" value="Serotonin receptor 5-HT2 subtype"/>
    <property type="match status" value="1"/>
</dbReference>
<evidence type="ECO:0000256" key="1">
    <source>
        <dbReference type="ARBA" id="ARBA00004651"/>
    </source>
</evidence>
<dbReference type="InterPro" id="IPR000276">
    <property type="entry name" value="GPCR_Rhodpsn"/>
</dbReference>
<dbReference type="GO" id="GO:0007210">
    <property type="term" value="P:serotonin receptor signaling pathway"/>
    <property type="evidence" value="ECO:0007669"/>
    <property type="project" value="TreeGrafter"/>
</dbReference>
<dbReference type="GO" id="GO:0051378">
    <property type="term" value="F:serotonin binding"/>
    <property type="evidence" value="ECO:0007669"/>
    <property type="project" value="TreeGrafter"/>
</dbReference>
<dbReference type="GO" id="GO:0030425">
    <property type="term" value="C:dendrite"/>
    <property type="evidence" value="ECO:0007669"/>
    <property type="project" value="TreeGrafter"/>
</dbReference>
<evidence type="ECO:0000256" key="5">
    <source>
        <dbReference type="ARBA" id="ARBA00022989"/>
    </source>
</evidence>
<dbReference type="EMBL" id="UFQS01000671">
    <property type="protein sequence ID" value="SSX06003.1"/>
    <property type="molecule type" value="Genomic_DNA"/>
</dbReference>
<gene>
    <name evidence="14" type="primary">CSON013353</name>
</gene>
<dbReference type="SUPFAM" id="SSF81321">
    <property type="entry name" value="Family A G protein-coupled receptor-like"/>
    <property type="match status" value="1"/>
</dbReference>
<feature type="transmembrane region" description="Helical" evidence="11">
    <location>
        <begin position="423"/>
        <end position="449"/>
    </location>
</feature>
<comment type="subcellular location">
    <subcellularLocation>
        <location evidence="1">Cell membrane</location>
        <topology evidence="1">Multi-pass membrane protein</topology>
    </subcellularLocation>
</comment>
<evidence type="ECO:0000256" key="4">
    <source>
        <dbReference type="ARBA" id="ARBA00022692"/>
    </source>
</evidence>
<keyword evidence="3" id="KW-1003">Cell membrane</keyword>
<keyword evidence="7 11" id="KW-0472">Membrane</keyword>
<evidence type="ECO:0000256" key="8">
    <source>
        <dbReference type="ARBA" id="ARBA00023157"/>
    </source>
</evidence>
<dbReference type="PRINTS" id="PR00237">
    <property type="entry name" value="GPCRRHODOPSN"/>
</dbReference>
<dbReference type="PANTHER" id="PTHR24247">
    <property type="entry name" value="5-HYDROXYTRYPTAMINE RECEPTOR"/>
    <property type="match status" value="1"/>
</dbReference>
<feature type="transmembrane region" description="Helical" evidence="11">
    <location>
        <begin position="388"/>
        <end position="411"/>
    </location>
</feature>